<organism evidence="1 2">
    <name type="scientific">Melia azedarach</name>
    <name type="common">Chinaberry tree</name>
    <dbReference type="NCBI Taxonomy" id="155640"/>
    <lineage>
        <taxon>Eukaryota</taxon>
        <taxon>Viridiplantae</taxon>
        <taxon>Streptophyta</taxon>
        <taxon>Embryophyta</taxon>
        <taxon>Tracheophyta</taxon>
        <taxon>Spermatophyta</taxon>
        <taxon>Magnoliopsida</taxon>
        <taxon>eudicotyledons</taxon>
        <taxon>Gunneridae</taxon>
        <taxon>Pentapetalae</taxon>
        <taxon>rosids</taxon>
        <taxon>malvids</taxon>
        <taxon>Sapindales</taxon>
        <taxon>Meliaceae</taxon>
        <taxon>Melia</taxon>
    </lineage>
</organism>
<accession>A0ACC1XCS8</accession>
<keyword evidence="1" id="KW-0645">Protease</keyword>
<evidence type="ECO:0000313" key="1">
    <source>
        <dbReference type="EMBL" id="KAJ4709106.1"/>
    </source>
</evidence>
<keyword evidence="1" id="KW-0378">Hydrolase</keyword>
<dbReference type="EMBL" id="CM051403">
    <property type="protein sequence ID" value="KAJ4709106.1"/>
    <property type="molecule type" value="Genomic_DNA"/>
</dbReference>
<proteinExistence type="predicted"/>
<name>A0ACC1XCS8_MELAZ</name>
<evidence type="ECO:0000313" key="2">
    <source>
        <dbReference type="Proteomes" id="UP001164539"/>
    </source>
</evidence>
<comment type="caution">
    <text evidence="1">The sequence shown here is derived from an EMBL/GenBank/DDBJ whole genome shotgun (WGS) entry which is preliminary data.</text>
</comment>
<dbReference type="Proteomes" id="UP001164539">
    <property type="component" value="Chromosome 10"/>
</dbReference>
<sequence length="249" mass="27991">MHASLVVSNKNEALKLTSRYGYGFWSSDDGDMGIYNTVHTHPSSFWEYYTETEKAFRLKIFLKNVEFIDTNGTYKLSLNEFADLSPEEFRAAYTAYKMPTNKKNTTELFWQQQNLTHNTHHVVVPSALDWRAKGAVTPVKSQGSKCAVSAVEGISKIRTGKLVSLSEQQILDCSKPDGCKGSSMEDVSKYIIKNHGLTTEQIYPYQQKKRGCNGQKEAKIAAKIKNYKRVVASEGALLEAVAMQPVSWN</sequence>
<protein>
    <submittedName>
        <fullName evidence="1">Senescence-specific cysteine protease</fullName>
    </submittedName>
</protein>
<reference evidence="1 2" key="1">
    <citation type="journal article" date="2023" name="Science">
        <title>Complex scaffold remodeling in plant triterpene biosynthesis.</title>
        <authorList>
            <person name="De La Pena R."/>
            <person name="Hodgson H."/>
            <person name="Liu J.C."/>
            <person name="Stephenson M.J."/>
            <person name="Martin A.C."/>
            <person name="Owen C."/>
            <person name="Harkess A."/>
            <person name="Leebens-Mack J."/>
            <person name="Jimenez L.E."/>
            <person name="Osbourn A."/>
            <person name="Sattely E.S."/>
        </authorList>
    </citation>
    <scope>NUCLEOTIDE SEQUENCE [LARGE SCALE GENOMIC DNA]</scope>
    <source>
        <strain evidence="2">cv. JPN11</strain>
        <tissue evidence="1">Leaf</tissue>
    </source>
</reference>
<keyword evidence="2" id="KW-1185">Reference proteome</keyword>
<gene>
    <name evidence="1" type="ORF">OWV82_018944</name>
</gene>